<feature type="non-terminal residue" evidence="2">
    <location>
        <position position="1"/>
    </location>
</feature>
<dbReference type="AlphaFoldDB" id="A0A0C2WUZ5"/>
<dbReference type="HOGENOM" id="CLU_3013689_0_0_1"/>
<evidence type="ECO:0000256" key="1">
    <source>
        <dbReference type="SAM" id="MobiDB-lite"/>
    </source>
</evidence>
<evidence type="ECO:0000313" key="3">
    <source>
        <dbReference type="Proteomes" id="UP000054549"/>
    </source>
</evidence>
<proteinExistence type="predicted"/>
<organism evidence="2 3">
    <name type="scientific">Amanita muscaria (strain Koide BX008)</name>
    <dbReference type="NCBI Taxonomy" id="946122"/>
    <lineage>
        <taxon>Eukaryota</taxon>
        <taxon>Fungi</taxon>
        <taxon>Dikarya</taxon>
        <taxon>Basidiomycota</taxon>
        <taxon>Agaricomycotina</taxon>
        <taxon>Agaricomycetes</taxon>
        <taxon>Agaricomycetidae</taxon>
        <taxon>Agaricales</taxon>
        <taxon>Pluteineae</taxon>
        <taxon>Amanitaceae</taxon>
        <taxon>Amanita</taxon>
    </lineage>
</organism>
<protein>
    <submittedName>
        <fullName evidence="2">Uncharacterized protein</fullName>
    </submittedName>
</protein>
<feature type="region of interest" description="Disordered" evidence="1">
    <location>
        <begin position="1"/>
        <end position="27"/>
    </location>
</feature>
<accession>A0A0C2WUZ5</accession>
<gene>
    <name evidence="2" type="ORF">M378DRAFT_161879</name>
</gene>
<name>A0A0C2WUZ5_AMAMK</name>
<keyword evidence="3" id="KW-1185">Reference proteome</keyword>
<sequence>MTSIPAKAGLPPPRRRRSPPVRGYDPLKYGLPTVLQKEGRRFIPLLDSDDEEIASP</sequence>
<dbReference type="EMBL" id="KN818241">
    <property type="protein sequence ID" value="KIL65567.1"/>
    <property type="molecule type" value="Genomic_DNA"/>
</dbReference>
<evidence type="ECO:0000313" key="2">
    <source>
        <dbReference type="EMBL" id="KIL65567.1"/>
    </source>
</evidence>
<dbReference type="InParanoid" id="A0A0C2WUZ5"/>
<dbReference type="Proteomes" id="UP000054549">
    <property type="component" value="Unassembled WGS sequence"/>
</dbReference>
<reference evidence="2 3" key="1">
    <citation type="submission" date="2014-04" db="EMBL/GenBank/DDBJ databases">
        <title>Evolutionary Origins and Diversification of the Mycorrhizal Mutualists.</title>
        <authorList>
            <consortium name="DOE Joint Genome Institute"/>
            <consortium name="Mycorrhizal Genomics Consortium"/>
            <person name="Kohler A."/>
            <person name="Kuo A."/>
            <person name="Nagy L.G."/>
            <person name="Floudas D."/>
            <person name="Copeland A."/>
            <person name="Barry K.W."/>
            <person name="Cichocki N."/>
            <person name="Veneault-Fourrey C."/>
            <person name="LaButti K."/>
            <person name="Lindquist E.A."/>
            <person name="Lipzen A."/>
            <person name="Lundell T."/>
            <person name="Morin E."/>
            <person name="Murat C."/>
            <person name="Riley R."/>
            <person name="Ohm R."/>
            <person name="Sun H."/>
            <person name="Tunlid A."/>
            <person name="Henrissat B."/>
            <person name="Grigoriev I.V."/>
            <person name="Hibbett D.S."/>
            <person name="Martin F."/>
        </authorList>
    </citation>
    <scope>NUCLEOTIDE SEQUENCE [LARGE SCALE GENOMIC DNA]</scope>
    <source>
        <strain evidence="2 3">Koide BX008</strain>
    </source>
</reference>